<dbReference type="AlphaFoldDB" id="A0A8T3CN07"/>
<comment type="caution">
    <text evidence="2">The sequence shown here is derived from an EMBL/GenBank/DDBJ whole genome shotgun (WGS) entry which is preliminary data.</text>
</comment>
<sequence>MEKMKAAMRQQVPEGHAWLAGGLRSFDPDPVLVTGTWDSSSKRPAGSTQATTRSTIAEGNQSSPSWPVGRRSRPSTAKRIGFQAFGRDAR</sequence>
<evidence type="ECO:0000313" key="2">
    <source>
        <dbReference type="EMBL" id="KAI1884922.1"/>
    </source>
</evidence>
<keyword evidence="3" id="KW-1185">Reference proteome</keyword>
<gene>
    <name evidence="2" type="ORF">AGOR_G00214880</name>
</gene>
<feature type="compositionally biased region" description="Polar residues" evidence="1">
    <location>
        <begin position="46"/>
        <end position="65"/>
    </location>
</feature>
<name>A0A8T3CN07_9TELE</name>
<dbReference type="EMBL" id="JAERUA010000021">
    <property type="protein sequence ID" value="KAI1884922.1"/>
    <property type="molecule type" value="Genomic_DNA"/>
</dbReference>
<feature type="region of interest" description="Disordered" evidence="1">
    <location>
        <begin position="34"/>
        <end position="90"/>
    </location>
</feature>
<accession>A0A8T3CN07</accession>
<dbReference type="OrthoDB" id="8812713at2759"/>
<protein>
    <submittedName>
        <fullName evidence="2">Uncharacterized protein</fullName>
    </submittedName>
</protein>
<reference evidence="2" key="1">
    <citation type="submission" date="2021-01" db="EMBL/GenBank/DDBJ databases">
        <authorList>
            <person name="Zahm M."/>
            <person name="Roques C."/>
            <person name="Cabau C."/>
            <person name="Klopp C."/>
            <person name="Donnadieu C."/>
            <person name="Jouanno E."/>
            <person name="Lampietro C."/>
            <person name="Louis A."/>
            <person name="Herpin A."/>
            <person name="Echchiki A."/>
            <person name="Berthelot C."/>
            <person name="Parey E."/>
            <person name="Roest-Crollius H."/>
            <person name="Braasch I."/>
            <person name="Postlethwait J."/>
            <person name="Bobe J."/>
            <person name="Montfort J."/>
            <person name="Bouchez O."/>
            <person name="Begum T."/>
            <person name="Mejri S."/>
            <person name="Adams A."/>
            <person name="Chen W.-J."/>
            <person name="Guiguen Y."/>
        </authorList>
    </citation>
    <scope>NUCLEOTIDE SEQUENCE</scope>
    <source>
        <tissue evidence="2">Blood</tissue>
    </source>
</reference>
<dbReference type="Proteomes" id="UP000829720">
    <property type="component" value="Unassembled WGS sequence"/>
</dbReference>
<evidence type="ECO:0000256" key="1">
    <source>
        <dbReference type="SAM" id="MobiDB-lite"/>
    </source>
</evidence>
<proteinExistence type="predicted"/>
<organism evidence="2 3">
    <name type="scientific">Albula goreensis</name>
    <dbReference type="NCBI Taxonomy" id="1534307"/>
    <lineage>
        <taxon>Eukaryota</taxon>
        <taxon>Metazoa</taxon>
        <taxon>Chordata</taxon>
        <taxon>Craniata</taxon>
        <taxon>Vertebrata</taxon>
        <taxon>Euteleostomi</taxon>
        <taxon>Actinopterygii</taxon>
        <taxon>Neopterygii</taxon>
        <taxon>Teleostei</taxon>
        <taxon>Albuliformes</taxon>
        <taxon>Albulidae</taxon>
        <taxon>Albula</taxon>
    </lineage>
</organism>
<evidence type="ECO:0000313" key="3">
    <source>
        <dbReference type="Proteomes" id="UP000829720"/>
    </source>
</evidence>